<evidence type="ECO:0000313" key="2">
    <source>
        <dbReference type="EMBL" id="KAF5835044.1"/>
    </source>
</evidence>
<feature type="transmembrane region" description="Helical" evidence="1">
    <location>
        <begin position="49"/>
        <end position="72"/>
    </location>
</feature>
<keyword evidence="1" id="KW-1133">Transmembrane helix</keyword>
<evidence type="ECO:0000256" key="1">
    <source>
        <dbReference type="SAM" id="Phobius"/>
    </source>
</evidence>
<feature type="transmembrane region" description="Helical" evidence="1">
    <location>
        <begin position="118"/>
        <end position="136"/>
    </location>
</feature>
<organism evidence="2 3">
    <name type="scientific">Dunaliella salina</name>
    <name type="common">Green alga</name>
    <name type="synonym">Protococcus salinus</name>
    <dbReference type="NCBI Taxonomy" id="3046"/>
    <lineage>
        <taxon>Eukaryota</taxon>
        <taxon>Viridiplantae</taxon>
        <taxon>Chlorophyta</taxon>
        <taxon>core chlorophytes</taxon>
        <taxon>Chlorophyceae</taxon>
        <taxon>CS clade</taxon>
        <taxon>Chlamydomonadales</taxon>
        <taxon>Dunaliellaceae</taxon>
        <taxon>Dunaliella</taxon>
    </lineage>
</organism>
<keyword evidence="3" id="KW-1185">Reference proteome</keyword>
<proteinExistence type="predicted"/>
<accession>A0ABQ7GKC3</accession>
<feature type="transmembrane region" description="Helical" evidence="1">
    <location>
        <begin position="148"/>
        <end position="168"/>
    </location>
</feature>
<feature type="transmembrane region" description="Helical" evidence="1">
    <location>
        <begin position="229"/>
        <end position="248"/>
    </location>
</feature>
<dbReference type="EMBL" id="MU069725">
    <property type="protein sequence ID" value="KAF5835043.1"/>
    <property type="molecule type" value="Genomic_DNA"/>
</dbReference>
<dbReference type="PANTHER" id="PTHR35136">
    <property type="entry name" value="CYCLOEUCALENOL CYCLOISOMERASE"/>
    <property type="match status" value="1"/>
</dbReference>
<sequence length="311" mass="36270">MEALCSSRQQDRQDTAEQATLAIWQREQSKWQRRLKWLASNPSKRWAELFFLAYSPFWILWALCILVPFQLYEYCGNWGYMLVGTACAGPCFVLPIFIQGKADVSKPWHQRYWVKANLWIAIFSFIGNYFWTHYFFKLLGASYTFESFRLNGVPICLYLMTHAYFCFYHTVSNLLLRRVQTGLSKSSALLRRIAMGLVVFLLAYSTAYAETLTIAHFPYYTFVDKSRMYTVGSLFYAIYFFVSFPMFFRIDEDMVSSPKWTLQNVALDSLAAGMLVTILLDLWRISIGSITEEGGSSMPETESRLPWMEMM</sequence>
<dbReference type="PANTHER" id="PTHR35136:SF1">
    <property type="entry name" value="CYCLOEUCALENOL CYCLOISOMERASE"/>
    <property type="match status" value="1"/>
</dbReference>
<protein>
    <submittedName>
        <fullName evidence="2">Cyclopropyl isomerase-like protein</fullName>
    </submittedName>
</protein>
<dbReference type="InterPro" id="IPR020532">
    <property type="entry name" value="Cycloeucalenol_cycloisomerase"/>
</dbReference>
<reference evidence="2" key="2">
    <citation type="submission" date="2020-06" db="EMBL/GenBank/DDBJ databases">
        <authorList>
            <consortium name="DOE Joint Genome Institute"/>
            <person name="Calhoun S."/>
            <person name="Polle J.E."/>
            <person name="Mckie-Krisberg Z."/>
            <person name="Prochnik S."/>
            <person name="Neofotis P."/>
            <person name="Yim W.C."/>
            <person name="Hathwaik L.T."/>
            <person name="Jenkins J."/>
            <person name="Molina H."/>
            <person name="Bunkenborg J."/>
            <person name="Grigoriev I.V."/>
            <person name="Barry K."/>
            <person name="Schmutz J."/>
            <person name="Jin E."/>
            <person name="Cushman J.C."/>
            <person name="Magnuson J.K."/>
        </authorList>
    </citation>
    <scope>NUCLEOTIDE SEQUENCE</scope>
    <source>
        <strain evidence="2">CCAP 19/18</strain>
    </source>
</reference>
<comment type="caution">
    <text evidence="2">The sequence shown here is derived from an EMBL/GenBank/DDBJ whole genome shotgun (WGS) entry which is preliminary data.</text>
</comment>
<gene>
    <name evidence="2" type="ORF">DUNSADRAFT_7987</name>
</gene>
<evidence type="ECO:0000313" key="3">
    <source>
        <dbReference type="Proteomes" id="UP000815325"/>
    </source>
</evidence>
<name>A0ABQ7GKC3_DUNSA</name>
<dbReference type="Proteomes" id="UP000815325">
    <property type="component" value="Unassembled WGS sequence"/>
</dbReference>
<dbReference type="EMBL" id="MU069725">
    <property type="protein sequence ID" value="KAF5835044.1"/>
    <property type="molecule type" value="Genomic_DNA"/>
</dbReference>
<keyword evidence="1" id="KW-0472">Membrane</keyword>
<feature type="transmembrane region" description="Helical" evidence="1">
    <location>
        <begin position="78"/>
        <end position="98"/>
    </location>
</feature>
<keyword evidence="1" id="KW-0812">Transmembrane</keyword>
<feature type="transmembrane region" description="Helical" evidence="1">
    <location>
        <begin position="189"/>
        <end position="209"/>
    </location>
</feature>
<reference evidence="2" key="1">
    <citation type="submission" date="2017-08" db="EMBL/GenBank/DDBJ databases">
        <authorList>
            <person name="Polle J.E."/>
            <person name="Barry K."/>
            <person name="Cushman J."/>
            <person name="Schmutz J."/>
            <person name="Tran D."/>
            <person name="Hathwaick L.T."/>
            <person name="Yim W.C."/>
            <person name="Jenkins J."/>
            <person name="Mckie-Krisberg Z.M."/>
            <person name="Prochnik S."/>
            <person name="Lindquist E."/>
            <person name="Dockter R.B."/>
            <person name="Adam C."/>
            <person name="Molina H."/>
            <person name="Bunkerborg J."/>
            <person name="Jin E."/>
            <person name="Buchheim M."/>
            <person name="Magnuson J."/>
        </authorList>
    </citation>
    <scope>NUCLEOTIDE SEQUENCE</scope>
    <source>
        <strain evidence="2">CCAP 19/18</strain>
    </source>
</reference>